<keyword evidence="3" id="KW-0067">ATP-binding</keyword>
<evidence type="ECO:0000313" key="8">
    <source>
        <dbReference type="Proteomes" id="UP000063063"/>
    </source>
</evidence>
<dbReference type="InterPro" id="IPR029048">
    <property type="entry name" value="HSP70_C_sf"/>
</dbReference>
<dbReference type="InterPro" id="IPR013126">
    <property type="entry name" value="Hsp_70_fam"/>
</dbReference>
<gene>
    <name evidence="7" type="ORF">LPMP_344570</name>
</gene>
<sequence>MKLKYRVVFLAAVLACLFEPLASLAHVIGVDLGSEYIKVAGPHGDKGIDIVLNEQSRRKTDNFIGFRRSDLYIGDTAKSLAARFPLCTASAVNQLIGIRKDSHLLSFFFDLHYEYHIGFNNHGSAIVSICDNEDPFTAEELYSLVLSYCKTAAVKDEVVDPNGIVVTIPFHTSPAARRAILDAARLSGLNVLGLMHSTTAAAFYYGVRHRGFGNNSLKMVVFDLGSTHTEVGVYEFLPAAKRAPFSSAFGVLRTLGVVEDRSLGGRAFDLCVARVIEKEACTKLGIEPVLGGLSAVQLKSQFSLLRAANKVRETLSVNSNTPYTVEGIAPDRDYHSSMTRATFESECDPLFQRVKGLAANVASVVNISFEEITSFEMMGGLSRTPRIIADLSKVIGRGVDRTMNMDEAAAIGAGYYAAKLSPLYHAKSLKLDETIPYRIDFEVDPPLSKEKPAARRPLFNVADFLLGDSVSLTFNRTEDFSINFYSEGDATRPFVSVTVTGVKQALTRMNALPSVVKHANNSHMIRLQIVLNETGLVQVEYAEAIVRYAEEVTQNTRENVTGEQSSETKPVEKSVKVVKMRHQVVDLTATLAWKNPTELTSEEMESSQAKLKTIWHAEHVKHLRATAKNNLETYIFWTKYEGVADNAELTATAGATAVQRVMDEVTAVQEWLEGGEGALDHCAASEYDSRLGNLRKMVSELTKKPEETTNVMTESADDDNEDDL</sequence>
<evidence type="ECO:0000256" key="4">
    <source>
        <dbReference type="ARBA" id="ARBA00023186"/>
    </source>
</evidence>
<dbReference type="GO" id="GO:0030968">
    <property type="term" value="P:endoplasmic reticulum unfolded protein response"/>
    <property type="evidence" value="ECO:0007669"/>
    <property type="project" value="TreeGrafter"/>
</dbReference>
<feature type="signal peptide" evidence="6">
    <location>
        <begin position="1"/>
        <end position="25"/>
    </location>
</feature>
<dbReference type="Proteomes" id="UP000063063">
    <property type="component" value="Chromosome 34"/>
</dbReference>
<dbReference type="FunFam" id="3.90.640.10:FF:000004">
    <property type="entry name" value="Heat shock 70 kDa protein 4"/>
    <property type="match status" value="1"/>
</dbReference>
<dbReference type="SUPFAM" id="SSF53067">
    <property type="entry name" value="Actin-like ATPase domain"/>
    <property type="match status" value="2"/>
</dbReference>
<dbReference type="GO" id="GO:0034663">
    <property type="term" value="C:endoplasmic reticulum chaperone complex"/>
    <property type="evidence" value="ECO:0007669"/>
    <property type="project" value="TreeGrafter"/>
</dbReference>
<dbReference type="KEGG" id="lpan:LPMP_344570"/>
<protein>
    <submittedName>
        <fullName evidence="7">Hsp70 protein-like protein, putative</fullName>
    </submittedName>
</protein>
<dbReference type="GO" id="GO:0140662">
    <property type="term" value="F:ATP-dependent protein folding chaperone"/>
    <property type="evidence" value="ECO:0007669"/>
    <property type="project" value="InterPro"/>
</dbReference>
<accession>A0A088SJT7</accession>
<dbReference type="Gene3D" id="3.30.420.40">
    <property type="match status" value="2"/>
</dbReference>
<dbReference type="PANTHER" id="PTHR45639">
    <property type="entry name" value="HSC70CB, ISOFORM G-RELATED"/>
    <property type="match status" value="1"/>
</dbReference>
<dbReference type="VEuPathDB" id="TriTrypDB:LPMP_344570"/>
<evidence type="ECO:0000256" key="5">
    <source>
        <dbReference type="SAM" id="MobiDB-lite"/>
    </source>
</evidence>
<dbReference type="PRINTS" id="PR00301">
    <property type="entry name" value="HEATSHOCK70"/>
</dbReference>
<dbReference type="Pfam" id="PF00012">
    <property type="entry name" value="HSP70"/>
    <property type="match status" value="1"/>
</dbReference>
<dbReference type="Gene3D" id="3.30.30.30">
    <property type="match status" value="1"/>
</dbReference>
<dbReference type="PANTHER" id="PTHR45639:SF3">
    <property type="entry name" value="HYPOXIA UP-REGULATED PROTEIN 1"/>
    <property type="match status" value="1"/>
</dbReference>
<evidence type="ECO:0000256" key="2">
    <source>
        <dbReference type="ARBA" id="ARBA00022824"/>
    </source>
</evidence>
<feature type="region of interest" description="Disordered" evidence="5">
    <location>
        <begin position="702"/>
        <end position="724"/>
    </location>
</feature>
<evidence type="ECO:0000313" key="7">
    <source>
        <dbReference type="EMBL" id="AIO02077.1"/>
    </source>
</evidence>
<dbReference type="eggNOG" id="KOG0104">
    <property type="taxonomic scope" value="Eukaryota"/>
</dbReference>
<reference evidence="7 8" key="1">
    <citation type="journal article" date="2015" name="Sci. Rep.">
        <title>The genome of Leishmania panamensis: insights into genomics of the L. (Viannia) subgenus.</title>
        <authorList>
            <person name="Llanes A."/>
            <person name="Restrepo C.M."/>
            <person name="Vecchio G.D."/>
            <person name="Anguizola F.J."/>
            <person name="Lleonart R."/>
        </authorList>
    </citation>
    <scope>NUCLEOTIDE SEQUENCE [LARGE SCALE GENOMIC DNA]</scope>
    <source>
        <strain evidence="7 8">MHOM/PA/94/PSC-1</strain>
    </source>
</reference>
<dbReference type="GeneID" id="22578962"/>
<keyword evidence="8" id="KW-1185">Reference proteome</keyword>
<dbReference type="RefSeq" id="XP_010702877.1">
    <property type="nucleotide sequence ID" value="XM_010704575.1"/>
</dbReference>
<name>A0A088SJT7_LEIPA</name>
<dbReference type="InterPro" id="IPR029047">
    <property type="entry name" value="HSP70_peptide-bd_sf"/>
</dbReference>
<dbReference type="Gene3D" id="3.90.640.10">
    <property type="entry name" value="Actin, Chain A, domain 4"/>
    <property type="match status" value="1"/>
</dbReference>
<evidence type="ECO:0000256" key="3">
    <source>
        <dbReference type="ARBA" id="ARBA00022840"/>
    </source>
</evidence>
<evidence type="ECO:0000256" key="1">
    <source>
        <dbReference type="ARBA" id="ARBA00022741"/>
    </source>
</evidence>
<dbReference type="EMBL" id="CP009403">
    <property type="protein sequence ID" value="AIO02077.1"/>
    <property type="molecule type" value="Genomic_DNA"/>
</dbReference>
<evidence type="ECO:0000256" key="6">
    <source>
        <dbReference type="SAM" id="SignalP"/>
    </source>
</evidence>
<keyword evidence="4" id="KW-0143">Chaperone</keyword>
<keyword evidence="2" id="KW-0256">Endoplasmic reticulum</keyword>
<feature type="chain" id="PRO_5001839535" evidence="6">
    <location>
        <begin position="26"/>
        <end position="724"/>
    </location>
</feature>
<feature type="compositionally biased region" description="Acidic residues" evidence="5">
    <location>
        <begin position="715"/>
        <end position="724"/>
    </location>
</feature>
<keyword evidence="1" id="KW-0547">Nucleotide-binding</keyword>
<dbReference type="Gene3D" id="2.60.34.10">
    <property type="entry name" value="Substrate Binding Domain Of DNAk, Chain A, domain 1"/>
    <property type="match status" value="1"/>
</dbReference>
<dbReference type="OrthoDB" id="10262720at2759"/>
<dbReference type="GO" id="GO:0005524">
    <property type="term" value="F:ATP binding"/>
    <property type="evidence" value="ECO:0007669"/>
    <property type="project" value="UniProtKB-KW"/>
</dbReference>
<keyword evidence="6" id="KW-0732">Signal</keyword>
<dbReference type="AlphaFoldDB" id="A0A088SJT7"/>
<dbReference type="InterPro" id="IPR043129">
    <property type="entry name" value="ATPase_NBD"/>
</dbReference>
<dbReference type="VEuPathDB" id="TriTrypDB:LPAL13_340053700"/>
<organism evidence="7 8">
    <name type="scientific">Leishmania panamensis</name>
    <dbReference type="NCBI Taxonomy" id="5679"/>
    <lineage>
        <taxon>Eukaryota</taxon>
        <taxon>Discoba</taxon>
        <taxon>Euglenozoa</taxon>
        <taxon>Kinetoplastea</taxon>
        <taxon>Metakinetoplastina</taxon>
        <taxon>Trypanosomatida</taxon>
        <taxon>Trypanosomatidae</taxon>
        <taxon>Leishmaniinae</taxon>
        <taxon>Leishmania</taxon>
        <taxon>Leishmania guyanensis species complex</taxon>
    </lineage>
</organism>
<proteinExistence type="predicted"/>
<dbReference type="Gene3D" id="1.20.1270.10">
    <property type="match status" value="1"/>
</dbReference>